<evidence type="ECO:0000313" key="2">
    <source>
        <dbReference type="Proteomes" id="UP000789702"/>
    </source>
</evidence>
<feature type="non-terminal residue" evidence="1">
    <location>
        <position position="63"/>
    </location>
</feature>
<accession>A0ACA9NZ99</accession>
<dbReference type="Proteomes" id="UP000789702">
    <property type="component" value="Unassembled WGS sequence"/>
</dbReference>
<gene>
    <name evidence="1" type="ORF">DHETER_LOCUS10776</name>
</gene>
<comment type="caution">
    <text evidence="1">The sequence shown here is derived from an EMBL/GenBank/DDBJ whole genome shotgun (WGS) entry which is preliminary data.</text>
</comment>
<sequence length="63" mass="7428">WRSHSREAESSSITSIQYFQVLDRVLVQNQDQETLLNDLVEVLEEVQAHFQKQFVGKENSYTE</sequence>
<dbReference type="EMBL" id="CAJVPU010021923">
    <property type="protein sequence ID" value="CAG8683347.1"/>
    <property type="molecule type" value="Genomic_DNA"/>
</dbReference>
<feature type="non-terminal residue" evidence="1">
    <location>
        <position position="1"/>
    </location>
</feature>
<protein>
    <submittedName>
        <fullName evidence="1">14114_t:CDS:1</fullName>
    </submittedName>
</protein>
<proteinExistence type="predicted"/>
<keyword evidence="2" id="KW-1185">Reference proteome</keyword>
<evidence type="ECO:0000313" key="1">
    <source>
        <dbReference type="EMBL" id="CAG8683347.1"/>
    </source>
</evidence>
<reference evidence="1" key="1">
    <citation type="submission" date="2021-06" db="EMBL/GenBank/DDBJ databases">
        <authorList>
            <person name="Kallberg Y."/>
            <person name="Tangrot J."/>
            <person name="Rosling A."/>
        </authorList>
    </citation>
    <scope>NUCLEOTIDE SEQUENCE</scope>
    <source>
        <strain evidence="1">IL203A</strain>
    </source>
</reference>
<organism evidence="1 2">
    <name type="scientific">Dentiscutata heterogama</name>
    <dbReference type="NCBI Taxonomy" id="1316150"/>
    <lineage>
        <taxon>Eukaryota</taxon>
        <taxon>Fungi</taxon>
        <taxon>Fungi incertae sedis</taxon>
        <taxon>Mucoromycota</taxon>
        <taxon>Glomeromycotina</taxon>
        <taxon>Glomeromycetes</taxon>
        <taxon>Diversisporales</taxon>
        <taxon>Gigasporaceae</taxon>
        <taxon>Dentiscutata</taxon>
    </lineage>
</organism>
<name>A0ACA9NZ99_9GLOM</name>